<organism evidence="1 2">
    <name type="scientific">Avena sativa</name>
    <name type="common">Oat</name>
    <dbReference type="NCBI Taxonomy" id="4498"/>
    <lineage>
        <taxon>Eukaryota</taxon>
        <taxon>Viridiplantae</taxon>
        <taxon>Streptophyta</taxon>
        <taxon>Embryophyta</taxon>
        <taxon>Tracheophyta</taxon>
        <taxon>Spermatophyta</taxon>
        <taxon>Magnoliopsida</taxon>
        <taxon>Liliopsida</taxon>
        <taxon>Poales</taxon>
        <taxon>Poaceae</taxon>
        <taxon>BOP clade</taxon>
        <taxon>Pooideae</taxon>
        <taxon>Poodae</taxon>
        <taxon>Poeae</taxon>
        <taxon>Poeae Chloroplast Group 1 (Aveneae type)</taxon>
        <taxon>Aveninae</taxon>
        <taxon>Avena</taxon>
    </lineage>
</organism>
<sequence length="550" mass="62495">MNGDEAPPLKPPDAAAPLGGSGEQKQYHDGLQPSPMLPDDVLANIFSRLAPRWIAASRRVCTSWRVSIDARRLLRADLLPLSLRGIFVHFDVHKFPAFFSRPAPSGAPVLTGKLSFLPSANTAGCAWRVGESYATREKYAIKAHCNGLLLIDRYVVNPATRRWDALPPGPPGRVQFLISSDWDPDQTPLYETVHDYLVYDPTVSPHYQVLRICALSRMGSMHDLWKKDAECPSSSCTLNVLSSRTGCWEERRFVREGDAAGTVAEVESRPRSGSVYWRGSLYVHCESHFILRISLSSNTYRVIKPPPGYGGNSYPVPRLQKSEKGVYFVALDNYLLQVWILQELEWVLKYDRDMEPVLARHCRRQARGTWMLKGTNHNSFCTHFPDDDDKEDIAEEKFEWCSDSDADVLEYEDMPRECSSEECPSNNNTDDVLHNEDAIEECSSEAKEKASLEEEFESSSNNDDMVEECYSDEEDICEIDMLGLHPYKEVLFLCESANTGLAYHLNSSKIEDLGDIYPTNYHRSGGYRMDMVKYAFMYTPCWVEEFPRNI</sequence>
<accession>A0ACD5VBS5</accession>
<reference evidence="1" key="1">
    <citation type="submission" date="2021-05" db="EMBL/GenBank/DDBJ databases">
        <authorList>
            <person name="Scholz U."/>
            <person name="Mascher M."/>
            <person name="Fiebig A."/>
        </authorList>
    </citation>
    <scope>NUCLEOTIDE SEQUENCE [LARGE SCALE GENOMIC DNA]</scope>
</reference>
<name>A0ACD5VBS5_AVESA</name>
<protein>
    <submittedName>
        <fullName evidence="1">Uncharacterized protein</fullName>
    </submittedName>
</protein>
<proteinExistence type="predicted"/>
<evidence type="ECO:0000313" key="1">
    <source>
        <dbReference type="EnsemblPlants" id="AVESA.00010b.r2.3AG0416130.1.CDS"/>
    </source>
</evidence>
<dbReference type="EnsemblPlants" id="AVESA.00010b.r2.3AG0416130.1">
    <property type="protein sequence ID" value="AVESA.00010b.r2.3AG0416130.1.CDS"/>
    <property type="gene ID" value="AVESA.00010b.r2.3AG0416130"/>
</dbReference>
<dbReference type="Proteomes" id="UP001732700">
    <property type="component" value="Chromosome 3A"/>
</dbReference>
<keyword evidence="2" id="KW-1185">Reference proteome</keyword>
<reference evidence="1" key="2">
    <citation type="submission" date="2025-09" db="UniProtKB">
        <authorList>
            <consortium name="EnsemblPlants"/>
        </authorList>
    </citation>
    <scope>IDENTIFICATION</scope>
</reference>
<evidence type="ECO:0000313" key="2">
    <source>
        <dbReference type="Proteomes" id="UP001732700"/>
    </source>
</evidence>